<keyword evidence="11" id="KW-0739">Sodium transport</keyword>
<gene>
    <name evidence="13" type="ORF">S03H2_53095</name>
</gene>
<dbReference type="PANTHER" id="PTHR48086">
    <property type="entry name" value="SODIUM/PROLINE SYMPORTER-RELATED"/>
    <property type="match status" value="1"/>
</dbReference>
<dbReference type="AlphaFoldDB" id="X1HMD8"/>
<dbReference type="Pfam" id="PF00474">
    <property type="entry name" value="SSF"/>
    <property type="match status" value="1"/>
</dbReference>
<feature type="transmembrane region" description="Helical" evidence="12">
    <location>
        <begin position="81"/>
        <end position="101"/>
    </location>
</feature>
<keyword evidence="9" id="KW-0406">Ion transport</keyword>
<dbReference type="Gene3D" id="1.20.1730.10">
    <property type="entry name" value="Sodium/glucose cotransporter"/>
    <property type="match status" value="1"/>
</dbReference>
<dbReference type="GO" id="GO:0006814">
    <property type="term" value="P:sodium ion transport"/>
    <property type="evidence" value="ECO:0007669"/>
    <property type="project" value="UniProtKB-KW"/>
</dbReference>
<keyword evidence="8" id="KW-0915">Sodium</keyword>
<evidence type="ECO:0000256" key="11">
    <source>
        <dbReference type="ARBA" id="ARBA00023201"/>
    </source>
</evidence>
<feature type="transmembrane region" description="Helical" evidence="12">
    <location>
        <begin position="191"/>
        <end position="215"/>
    </location>
</feature>
<protein>
    <recommendedName>
        <fullName evidence="14">Sodium:solute symporter family protein</fullName>
    </recommendedName>
</protein>
<feature type="transmembrane region" description="Helical" evidence="12">
    <location>
        <begin position="6"/>
        <end position="25"/>
    </location>
</feature>
<dbReference type="GO" id="GO:0005886">
    <property type="term" value="C:plasma membrane"/>
    <property type="evidence" value="ECO:0007669"/>
    <property type="project" value="UniProtKB-SubCell"/>
</dbReference>
<keyword evidence="6" id="KW-0769">Symport</keyword>
<accession>X1HMD8</accession>
<proteinExistence type="inferred from homology"/>
<evidence type="ECO:0000256" key="7">
    <source>
        <dbReference type="ARBA" id="ARBA00022989"/>
    </source>
</evidence>
<evidence type="ECO:0000256" key="2">
    <source>
        <dbReference type="ARBA" id="ARBA00006434"/>
    </source>
</evidence>
<evidence type="ECO:0000256" key="8">
    <source>
        <dbReference type="ARBA" id="ARBA00023053"/>
    </source>
</evidence>
<evidence type="ECO:0000313" key="13">
    <source>
        <dbReference type="EMBL" id="GAH71316.1"/>
    </source>
</evidence>
<feature type="transmembrane region" description="Helical" evidence="12">
    <location>
        <begin position="46"/>
        <end position="69"/>
    </location>
</feature>
<keyword evidence="10 12" id="KW-0472">Membrane</keyword>
<evidence type="ECO:0000256" key="10">
    <source>
        <dbReference type="ARBA" id="ARBA00023136"/>
    </source>
</evidence>
<evidence type="ECO:0000256" key="12">
    <source>
        <dbReference type="SAM" id="Phobius"/>
    </source>
</evidence>
<dbReference type="InterPro" id="IPR001734">
    <property type="entry name" value="Na/solute_symporter"/>
</dbReference>
<dbReference type="InterPro" id="IPR038377">
    <property type="entry name" value="Na/Glc_symporter_sf"/>
</dbReference>
<dbReference type="EMBL" id="BARU01033777">
    <property type="protein sequence ID" value="GAH71316.1"/>
    <property type="molecule type" value="Genomic_DNA"/>
</dbReference>
<feature type="transmembrane region" description="Helical" evidence="12">
    <location>
        <begin position="155"/>
        <end position="179"/>
    </location>
</feature>
<evidence type="ECO:0000256" key="6">
    <source>
        <dbReference type="ARBA" id="ARBA00022847"/>
    </source>
</evidence>
<name>X1HMD8_9ZZZZ</name>
<dbReference type="InterPro" id="IPR050277">
    <property type="entry name" value="Sodium:Solute_Symporter"/>
</dbReference>
<dbReference type="PANTHER" id="PTHR48086:SF3">
    <property type="entry name" value="SODIUM_PROLINE SYMPORTER"/>
    <property type="match status" value="1"/>
</dbReference>
<organism evidence="13">
    <name type="scientific">marine sediment metagenome</name>
    <dbReference type="NCBI Taxonomy" id="412755"/>
    <lineage>
        <taxon>unclassified sequences</taxon>
        <taxon>metagenomes</taxon>
        <taxon>ecological metagenomes</taxon>
    </lineage>
</organism>
<dbReference type="GO" id="GO:0015293">
    <property type="term" value="F:symporter activity"/>
    <property type="evidence" value="ECO:0007669"/>
    <property type="project" value="UniProtKB-KW"/>
</dbReference>
<sequence>MSAAFWVWFGIAIYIAVGLAIAIMARRQLGAGMSEFFLANRRLGGFISALTYSATTYSAFMMIGLAGLTYFSGVGALGFELTYLCGMFMMVFFLPRFWLVGKKYGYVSPMELLSDRYQNKGVGATAAILALVFLVPYGAVQLMGVGYLMNGISQGVIPVVAGIIIAVVCAIAWSSIAGLRSVAWTDAFQALIMIVVSAAVLGVVVTALGGFGSFFGKLESAVPGLLTVPAAKGAW</sequence>
<keyword evidence="5 12" id="KW-0812">Transmembrane</keyword>
<feature type="non-terminal residue" evidence="13">
    <location>
        <position position="235"/>
    </location>
</feature>
<evidence type="ECO:0000256" key="5">
    <source>
        <dbReference type="ARBA" id="ARBA00022692"/>
    </source>
</evidence>
<comment type="caution">
    <text evidence="13">The sequence shown here is derived from an EMBL/GenBank/DDBJ whole genome shotgun (WGS) entry which is preliminary data.</text>
</comment>
<evidence type="ECO:0008006" key="14">
    <source>
        <dbReference type="Google" id="ProtNLM"/>
    </source>
</evidence>
<evidence type="ECO:0000256" key="9">
    <source>
        <dbReference type="ARBA" id="ARBA00023065"/>
    </source>
</evidence>
<keyword evidence="3" id="KW-0813">Transport</keyword>
<dbReference type="PROSITE" id="PS50283">
    <property type="entry name" value="NA_SOLUT_SYMP_3"/>
    <property type="match status" value="1"/>
</dbReference>
<feature type="transmembrane region" description="Helical" evidence="12">
    <location>
        <begin position="122"/>
        <end position="149"/>
    </location>
</feature>
<comment type="similarity">
    <text evidence="2">Belongs to the sodium:solute symporter (SSF) (TC 2.A.21) family.</text>
</comment>
<keyword evidence="7 12" id="KW-1133">Transmembrane helix</keyword>
<evidence type="ECO:0000256" key="4">
    <source>
        <dbReference type="ARBA" id="ARBA00022475"/>
    </source>
</evidence>
<keyword evidence="4" id="KW-1003">Cell membrane</keyword>
<evidence type="ECO:0000256" key="3">
    <source>
        <dbReference type="ARBA" id="ARBA00022448"/>
    </source>
</evidence>
<evidence type="ECO:0000256" key="1">
    <source>
        <dbReference type="ARBA" id="ARBA00004651"/>
    </source>
</evidence>
<comment type="subcellular location">
    <subcellularLocation>
        <location evidence="1">Cell membrane</location>
        <topology evidence="1">Multi-pass membrane protein</topology>
    </subcellularLocation>
</comment>
<reference evidence="13" key="1">
    <citation type="journal article" date="2014" name="Front. Microbiol.">
        <title>High frequency of phylogenetically diverse reductive dehalogenase-homologous genes in deep subseafloor sedimentary metagenomes.</title>
        <authorList>
            <person name="Kawai M."/>
            <person name="Futagami T."/>
            <person name="Toyoda A."/>
            <person name="Takaki Y."/>
            <person name="Nishi S."/>
            <person name="Hori S."/>
            <person name="Arai W."/>
            <person name="Tsubouchi T."/>
            <person name="Morono Y."/>
            <person name="Uchiyama I."/>
            <person name="Ito T."/>
            <person name="Fujiyama A."/>
            <person name="Inagaki F."/>
            <person name="Takami H."/>
        </authorList>
    </citation>
    <scope>NUCLEOTIDE SEQUENCE</scope>
    <source>
        <strain evidence="13">Expedition CK06-06</strain>
    </source>
</reference>